<gene>
    <name evidence="2" type="ORF">ACH5RR_032970</name>
</gene>
<accession>A0ABD2YPX6</accession>
<dbReference type="Pfam" id="PF24758">
    <property type="entry name" value="LRR_At5g56370"/>
    <property type="match status" value="1"/>
</dbReference>
<proteinExistence type="predicted"/>
<evidence type="ECO:0000259" key="1">
    <source>
        <dbReference type="Pfam" id="PF24758"/>
    </source>
</evidence>
<dbReference type="PANTHER" id="PTHR34145">
    <property type="entry name" value="OS02G0105600 PROTEIN"/>
    <property type="match status" value="1"/>
</dbReference>
<keyword evidence="3" id="KW-1185">Reference proteome</keyword>
<sequence length="298" mass="34180">MAETSFRRLHIKIARTYHTSHTVFPSGIDSTLQRYHEHKNSIDSLELTLPSFCPPVFVNRWIQIAAENGLKILELFIGRDSCCSILPQSVFEAKTLVELSLGILDLKPHVINSIRCNNLRKLSLLEVDLDDMVFGRIMSSCPLIESMTVFRCVGLVNIKVTKLNKLREFLVVLKRSGCVEVGAPSLEEFICSGTRLVQMYASQTLKILRLCPSGITDEFFKDIAEKFPRLVMLNIKLCPHLRRIGISSHSIKRIYLERNKRLEEVQIDVPNINVFEYRGNNIPPIFVYSKFIRHFLGF</sequence>
<dbReference type="InterPro" id="IPR055411">
    <property type="entry name" value="LRR_FXL15/At3g58940/PEG3-like"/>
</dbReference>
<evidence type="ECO:0000313" key="2">
    <source>
        <dbReference type="EMBL" id="KAL3507588.1"/>
    </source>
</evidence>
<dbReference type="PANTHER" id="PTHR34145:SF28">
    <property type="entry name" value="F-BOX DOMAIN-CONTAINING PROTEIN"/>
    <property type="match status" value="1"/>
</dbReference>
<dbReference type="InterPro" id="IPR032675">
    <property type="entry name" value="LRR_dom_sf"/>
</dbReference>
<evidence type="ECO:0000313" key="3">
    <source>
        <dbReference type="Proteomes" id="UP001630127"/>
    </source>
</evidence>
<name>A0ABD2YPX6_9GENT</name>
<dbReference type="EMBL" id="JBJUIK010000013">
    <property type="protein sequence ID" value="KAL3507588.1"/>
    <property type="molecule type" value="Genomic_DNA"/>
</dbReference>
<comment type="caution">
    <text evidence="2">The sequence shown here is derived from an EMBL/GenBank/DDBJ whole genome shotgun (WGS) entry which is preliminary data.</text>
</comment>
<dbReference type="InterPro" id="IPR053772">
    <property type="entry name" value="At1g61320/At1g61330-like"/>
</dbReference>
<dbReference type="Gene3D" id="3.80.10.10">
    <property type="entry name" value="Ribonuclease Inhibitor"/>
    <property type="match status" value="1"/>
</dbReference>
<protein>
    <recommendedName>
        <fullName evidence="1">F-box/LRR-repeat protein 15/At3g58940/PEG3-like LRR domain-containing protein</fullName>
    </recommendedName>
</protein>
<dbReference type="Proteomes" id="UP001630127">
    <property type="component" value="Unassembled WGS sequence"/>
</dbReference>
<organism evidence="2 3">
    <name type="scientific">Cinchona calisaya</name>
    <dbReference type="NCBI Taxonomy" id="153742"/>
    <lineage>
        <taxon>Eukaryota</taxon>
        <taxon>Viridiplantae</taxon>
        <taxon>Streptophyta</taxon>
        <taxon>Embryophyta</taxon>
        <taxon>Tracheophyta</taxon>
        <taxon>Spermatophyta</taxon>
        <taxon>Magnoliopsida</taxon>
        <taxon>eudicotyledons</taxon>
        <taxon>Gunneridae</taxon>
        <taxon>Pentapetalae</taxon>
        <taxon>asterids</taxon>
        <taxon>lamiids</taxon>
        <taxon>Gentianales</taxon>
        <taxon>Rubiaceae</taxon>
        <taxon>Cinchonoideae</taxon>
        <taxon>Cinchoneae</taxon>
        <taxon>Cinchona</taxon>
    </lineage>
</organism>
<dbReference type="AlphaFoldDB" id="A0ABD2YPX6"/>
<feature type="domain" description="F-box/LRR-repeat protein 15/At3g58940/PEG3-like LRR" evidence="1">
    <location>
        <begin position="58"/>
        <end position="197"/>
    </location>
</feature>
<reference evidence="2 3" key="1">
    <citation type="submission" date="2024-11" db="EMBL/GenBank/DDBJ databases">
        <title>A near-complete genome assembly of Cinchona calisaya.</title>
        <authorList>
            <person name="Lian D.C."/>
            <person name="Zhao X.W."/>
            <person name="Wei L."/>
        </authorList>
    </citation>
    <scope>NUCLEOTIDE SEQUENCE [LARGE SCALE GENOMIC DNA]</scope>
    <source>
        <tissue evidence="2">Nenye</tissue>
    </source>
</reference>
<dbReference type="SUPFAM" id="SSF52047">
    <property type="entry name" value="RNI-like"/>
    <property type="match status" value="1"/>
</dbReference>